<dbReference type="GO" id="GO:0050380">
    <property type="term" value="F:undecaprenyl-diphosphatase activity"/>
    <property type="evidence" value="ECO:0007669"/>
    <property type="project" value="UniProtKB-UniRule"/>
</dbReference>
<accession>A0A0X7K1W6</accession>
<feature type="transmembrane region" description="Helical" evidence="14">
    <location>
        <begin position="270"/>
        <end position="289"/>
    </location>
</feature>
<protein>
    <recommendedName>
        <fullName evidence="4 14">Undecaprenyl-diphosphatase</fullName>
        <ecNumber evidence="3 14">3.6.1.27</ecNumber>
    </recommendedName>
    <alternativeName>
        <fullName evidence="12 14">Bacitracin resistance protein</fullName>
    </alternativeName>
    <alternativeName>
        <fullName evidence="11 14">Undecaprenyl pyrophosphate phosphatase</fullName>
    </alternativeName>
</protein>
<evidence type="ECO:0000256" key="10">
    <source>
        <dbReference type="ARBA" id="ARBA00023251"/>
    </source>
</evidence>
<dbReference type="PANTHER" id="PTHR30622:SF4">
    <property type="entry name" value="UNDECAPRENYL-DIPHOSPHATASE"/>
    <property type="match status" value="1"/>
</dbReference>
<dbReference type="Pfam" id="PF02673">
    <property type="entry name" value="BacA"/>
    <property type="match status" value="1"/>
</dbReference>
<comment type="subcellular location">
    <subcellularLocation>
        <location evidence="1 14">Cell membrane</location>
        <topology evidence="1 14">Multi-pass membrane protein</topology>
    </subcellularLocation>
</comment>
<evidence type="ECO:0000313" key="16">
    <source>
        <dbReference type="Proteomes" id="UP000067111"/>
    </source>
</evidence>
<dbReference type="GO" id="GO:0008360">
    <property type="term" value="P:regulation of cell shape"/>
    <property type="evidence" value="ECO:0007669"/>
    <property type="project" value="UniProtKB-KW"/>
</dbReference>
<keyword evidence="5 14" id="KW-1003">Cell membrane</keyword>
<keyword evidence="8 14" id="KW-1133">Transmembrane helix</keyword>
<keyword evidence="14" id="KW-0961">Cell wall biogenesis/degradation</keyword>
<keyword evidence="7 14" id="KW-0378">Hydrolase</keyword>
<evidence type="ECO:0000313" key="15">
    <source>
        <dbReference type="EMBL" id="KWU49698.1"/>
    </source>
</evidence>
<comment type="caution">
    <text evidence="15">The sequence shown here is derived from an EMBL/GenBank/DDBJ whole genome shotgun (WGS) entry which is preliminary data.</text>
</comment>
<gene>
    <name evidence="14" type="primary">uppP</name>
    <name evidence="15" type="ORF">AWV77_17315</name>
</gene>
<evidence type="ECO:0000256" key="2">
    <source>
        <dbReference type="ARBA" id="ARBA00010621"/>
    </source>
</evidence>
<evidence type="ECO:0000256" key="1">
    <source>
        <dbReference type="ARBA" id="ARBA00004651"/>
    </source>
</evidence>
<dbReference type="NCBIfam" id="TIGR00753">
    <property type="entry name" value="undec_PP_bacA"/>
    <property type="match status" value="1"/>
</dbReference>
<dbReference type="OrthoDB" id="9808289at2"/>
<evidence type="ECO:0000256" key="4">
    <source>
        <dbReference type="ARBA" id="ARBA00021581"/>
    </source>
</evidence>
<organism evidence="15 16">
    <name type="scientific">Pseudomonas palleroniana</name>
    <dbReference type="NCBI Taxonomy" id="191390"/>
    <lineage>
        <taxon>Bacteria</taxon>
        <taxon>Pseudomonadati</taxon>
        <taxon>Pseudomonadota</taxon>
        <taxon>Gammaproteobacteria</taxon>
        <taxon>Pseudomonadales</taxon>
        <taxon>Pseudomonadaceae</taxon>
        <taxon>Pseudomonas</taxon>
    </lineage>
</organism>
<evidence type="ECO:0000256" key="11">
    <source>
        <dbReference type="ARBA" id="ARBA00032707"/>
    </source>
</evidence>
<feature type="transmembrane region" description="Helical" evidence="14">
    <location>
        <begin position="132"/>
        <end position="150"/>
    </location>
</feature>
<name>A0A0X7K1W6_9PSED</name>
<feature type="transmembrane region" description="Helical" evidence="14">
    <location>
        <begin position="18"/>
        <end position="36"/>
    </location>
</feature>
<dbReference type="GO" id="GO:0005886">
    <property type="term" value="C:plasma membrane"/>
    <property type="evidence" value="ECO:0007669"/>
    <property type="project" value="UniProtKB-SubCell"/>
</dbReference>
<keyword evidence="6 14" id="KW-0812">Transmembrane</keyword>
<dbReference type="Proteomes" id="UP000067111">
    <property type="component" value="Unassembled WGS sequence"/>
</dbReference>
<feature type="transmembrane region" description="Helical" evidence="14">
    <location>
        <begin position="239"/>
        <end position="258"/>
    </location>
</feature>
<dbReference type="PANTHER" id="PTHR30622">
    <property type="entry name" value="UNDECAPRENYL-DIPHOSPHATASE"/>
    <property type="match status" value="1"/>
</dbReference>
<evidence type="ECO:0000256" key="6">
    <source>
        <dbReference type="ARBA" id="ARBA00022692"/>
    </source>
</evidence>
<proteinExistence type="inferred from homology"/>
<evidence type="ECO:0000256" key="5">
    <source>
        <dbReference type="ARBA" id="ARBA00022475"/>
    </source>
</evidence>
<dbReference type="AlphaFoldDB" id="A0A0X7K1W6"/>
<feature type="transmembrane region" description="Helical" evidence="14">
    <location>
        <begin position="57"/>
        <end position="75"/>
    </location>
</feature>
<sequence>MTNVCTAGLDVGFASLDYLQIFILGVIQGITELLPVSSTAHMRVVPALLGWQDPGSAFSAAMQLAALAAVVSYFWRDVRQVTTGSISAVRRGDYNDRWFKLAVAIVLATIPIGIAGLALSSTLNACNSPLRGLMVIGISCVVMAVLLAVAEVRARHTREVSEMRLRDALIVGIAQIGALIPGVSRSGSTLTAALFLNFKREEAARFSFLLGLPAIALAGLKELWVLLHAEMPAHAWSHLLFGLVVASVSAFFAIWGLMKFLERFSTWPFVIYRALLGGFLIVAVSTGLLG</sequence>
<evidence type="ECO:0000256" key="12">
    <source>
        <dbReference type="ARBA" id="ARBA00032932"/>
    </source>
</evidence>
<dbReference type="NCBIfam" id="NF001394">
    <property type="entry name" value="PRK00281.2-5"/>
    <property type="match status" value="1"/>
</dbReference>
<keyword evidence="9 14" id="KW-0472">Membrane</keyword>
<evidence type="ECO:0000256" key="7">
    <source>
        <dbReference type="ARBA" id="ARBA00022801"/>
    </source>
</evidence>
<dbReference type="HAMAP" id="MF_01006">
    <property type="entry name" value="Undec_diphosphatase"/>
    <property type="match status" value="1"/>
</dbReference>
<dbReference type="GO" id="GO:0071555">
    <property type="term" value="P:cell wall organization"/>
    <property type="evidence" value="ECO:0007669"/>
    <property type="project" value="UniProtKB-KW"/>
</dbReference>
<keyword evidence="10 14" id="KW-0046">Antibiotic resistance</keyword>
<keyword evidence="14" id="KW-0573">Peptidoglycan synthesis</keyword>
<evidence type="ECO:0000256" key="14">
    <source>
        <dbReference type="HAMAP-Rule" id="MF_01006"/>
    </source>
</evidence>
<feature type="transmembrane region" description="Helical" evidence="14">
    <location>
        <begin position="98"/>
        <end position="120"/>
    </location>
</feature>
<feature type="transmembrane region" description="Helical" evidence="14">
    <location>
        <begin position="208"/>
        <end position="227"/>
    </location>
</feature>
<dbReference type="EC" id="3.6.1.27" evidence="3 14"/>
<dbReference type="EMBL" id="LRMR01000023">
    <property type="protein sequence ID" value="KWU49698.1"/>
    <property type="molecule type" value="Genomic_DNA"/>
</dbReference>
<feature type="transmembrane region" description="Helical" evidence="14">
    <location>
        <begin position="170"/>
        <end position="196"/>
    </location>
</feature>
<comment type="function">
    <text evidence="14">Catalyzes the dephosphorylation of undecaprenyl diphosphate (UPP). Confers resistance to bacitracin.</text>
</comment>
<comment type="catalytic activity">
    <reaction evidence="13 14">
        <text>di-trans,octa-cis-undecaprenyl diphosphate + H2O = di-trans,octa-cis-undecaprenyl phosphate + phosphate + H(+)</text>
        <dbReference type="Rhea" id="RHEA:28094"/>
        <dbReference type="ChEBI" id="CHEBI:15377"/>
        <dbReference type="ChEBI" id="CHEBI:15378"/>
        <dbReference type="ChEBI" id="CHEBI:43474"/>
        <dbReference type="ChEBI" id="CHEBI:58405"/>
        <dbReference type="ChEBI" id="CHEBI:60392"/>
        <dbReference type="EC" id="3.6.1.27"/>
    </reaction>
</comment>
<reference evidence="16" key="1">
    <citation type="submission" date="2016-01" db="EMBL/GenBank/DDBJ databases">
        <authorList>
            <person name="Gamez R.M."/>
            <person name="Rodriguez F."/>
            <person name="Bernal J.F."/>
            <person name="Agarwala R."/>
            <person name="Landsman D."/>
            <person name="Marino-Ramirez L."/>
        </authorList>
    </citation>
    <scope>NUCLEOTIDE SEQUENCE [LARGE SCALE GENOMIC DNA]</scope>
    <source>
        <strain evidence="16">Ps006</strain>
    </source>
</reference>
<evidence type="ECO:0000256" key="9">
    <source>
        <dbReference type="ARBA" id="ARBA00023136"/>
    </source>
</evidence>
<dbReference type="GO" id="GO:0046677">
    <property type="term" value="P:response to antibiotic"/>
    <property type="evidence" value="ECO:0007669"/>
    <property type="project" value="UniProtKB-UniRule"/>
</dbReference>
<evidence type="ECO:0000256" key="13">
    <source>
        <dbReference type="ARBA" id="ARBA00047594"/>
    </source>
</evidence>
<comment type="miscellaneous">
    <text evidence="14">Bacitracin is thought to be involved in the inhibition of peptidoglycan synthesis by sequestering undecaprenyl diphosphate, thereby reducing the pool of lipid carrier available.</text>
</comment>
<dbReference type="InterPro" id="IPR003824">
    <property type="entry name" value="UppP"/>
</dbReference>
<evidence type="ECO:0000256" key="8">
    <source>
        <dbReference type="ARBA" id="ARBA00022989"/>
    </source>
</evidence>
<dbReference type="GO" id="GO:0009252">
    <property type="term" value="P:peptidoglycan biosynthetic process"/>
    <property type="evidence" value="ECO:0007669"/>
    <property type="project" value="UniProtKB-KW"/>
</dbReference>
<dbReference type="RefSeq" id="WP_060755403.1">
    <property type="nucleotide sequence ID" value="NZ_LRMR01000023.1"/>
</dbReference>
<keyword evidence="14" id="KW-0133">Cell shape</keyword>
<comment type="similarity">
    <text evidence="2 14">Belongs to the UppP family.</text>
</comment>
<evidence type="ECO:0000256" key="3">
    <source>
        <dbReference type="ARBA" id="ARBA00012374"/>
    </source>
</evidence>